<name>A0A075BE96_9ALTE</name>
<gene>
    <name evidence="3" type="primary">nasA</name>
</gene>
<evidence type="ECO:0000256" key="1">
    <source>
        <dbReference type="ARBA" id="ARBA00023002"/>
    </source>
</evidence>
<evidence type="ECO:0000313" key="3">
    <source>
        <dbReference type="EMBL" id="AFW19935.1"/>
    </source>
</evidence>
<proteinExistence type="predicted"/>
<dbReference type="GO" id="GO:0016491">
    <property type="term" value="F:oxidoreductase activity"/>
    <property type="evidence" value="ECO:0007669"/>
    <property type="project" value="UniProtKB-KW"/>
</dbReference>
<accession>A0A075BE96</accession>
<evidence type="ECO:0000259" key="2">
    <source>
        <dbReference type="Pfam" id="PF00384"/>
    </source>
</evidence>
<keyword evidence="1" id="KW-0560">Oxidoreductase</keyword>
<dbReference type="Pfam" id="PF00384">
    <property type="entry name" value="Molybdopterin"/>
    <property type="match status" value="1"/>
</dbReference>
<dbReference type="AlphaFoldDB" id="A0A075BE96"/>
<dbReference type="SUPFAM" id="SSF53706">
    <property type="entry name" value="Formate dehydrogenase/DMSO reductase, domains 1-3"/>
    <property type="match status" value="1"/>
</dbReference>
<dbReference type="GO" id="GO:0016020">
    <property type="term" value="C:membrane"/>
    <property type="evidence" value="ECO:0007669"/>
    <property type="project" value="TreeGrafter"/>
</dbReference>
<feature type="non-terminal residue" evidence="3">
    <location>
        <position position="258"/>
    </location>
</feature>
<dbReference type="Gene3D" id="3.40.50.740">
    <property type="match status" value="1"/>
</dbReference>
<organism evidence="3">
    <name type="scientific">Alteromonas sp. WP5m-1</name>
    <dbReference type="NCBI Taxonomy" id="1256003"/>
    <lineage>
        <taxon>Bacteria</taxon>
        <taxon>Pseudomonadati</taxon>
        <taxon>Pseudomonadota</taxon>
        <taxon>Gammaproteobacteria</taxon>
        <taxon>Alteromonadales</taxon>
        <taxon>Alteromonadaceae</taxon>
        <taxon>Alteromonas/Salinimonas group</taxon>
        <taxon>Alteromonas</taxon>
    </lineage>
</organism>
<dbReference type="PANTHER" id="PTHR43105">
    <property type="entry name" value="RESPIRATORY NITRATE REDUCTASE"/>
    <property type="match status" value="1"/>
</dbReference>
<reference evidence="3" key="1">
    <citation type="journal article" date="2015" name="PLoS ONE">
        <title>Ubiquity and Diversity of Heterotrophic Bacterial nasA Genes in Diverse Marine Environments.</title>
        <authorList>
            <person name="Jiang X."/>
            <person name="Dang H."/>
            <person name="Jiao N."/>
        </authorList>
    </citation>
    <scope>NUCLEOTIDE SEQUENCE</scope>
    <source>
        <strain evidence="3">WP5m-1</strain>
    </source>
</reference>
<dbReference type="InterPro" id="IPR006656">
    <property type="entry name" value="Mopterin_OxRdtase"/>
</dbReference>
<feature type="non-terminal residue" evidence="3">
    <location>
        <position position="1"/>
    </location>
</feature>
<dbReference type="EMBL" id="JX533698">
    <property type="protein sequence ID" value="AFW19935.1"/>
    <property type="molecule type" value="Genomic_DNA"/>
</dbReference>
<dbReference type="PANTHER" id="PTHR43105:SF9">
    <property type="entry name" value="NADPH-FE(3+) OXIDOREDUCTASE SUBUNIT ALPHA"/>
    <property type="match status" value="1"/>
</dbReference>
<protein>
    <submittedName>
        <fullName evidence="3">Assimilatory nitrate reductase</fullName>
    </submittedName>
</protein>
<feature type="domain" description="Molybdopterin oxidoreductase" evidence="2">
    <location>
        <begin position="24"/>
        <end position="141"/>
    </location>
</feature>
<dbReference type="InterPro" id="IPR050123">
    <property type="entry name" value="Prok_molybdopt-oxidoreductase"/>
</dbReference>
<sequence length="258" mass="28958">HMLAAHCDLENPDHINAVQTYWNAPVMPTKTGLKAVDLFDAIATGTVKFVWIMGTNPVVSMPNRKYVEHALSQCEMVVVSDIVEKNDTLKFAHVALPATGWSEKDGTVTNSERRISRQRGLLLPPGSAKHDWQIMCAVAKKMGFEKAFDFSHPSQIFNEYVGLTSYKNHQARLLDLSPLQNLSVAQYNSLQPVQWPMRKGQTGEPDVVSLRPFANRKFSTPNQKAKLIPVSYTAPLQQTNDAFPFILNSGRARDQWHT</sequence>